<name>A0A6C0B1N0_9ZZZZ</name>
<proteinExistence type="predicted"/>
<sequence length="201" mass="21182">MPTPDASQFTQLKKYSAINTGDKGQVQQKTITHLYQPVPSVTHPLDFLASFTNKYTSGNNHVRRSILTGRHTNPKTPGGNINGHTPGIITRRTATFGLVTLGGAVPTLPLGGPYGAIVLRLTGVGASTSVVFRFDTSSLIGFNFASVASYVPLIGTKIQTVAFAADTITITTNGSSGTSDVHTATINISSNDFNFDILSVV</sequence>
<dbReference type="EMBL" id="MN739051">
    <property type="protein sequence ID" value="QHS86117.1"/>
    <property type="molecule type" value="Genomic_DNA"/>
</dbReference>
<protein>
    <submittedName>
        <fullName evidence="1">Uncharacterized protein</fullName>
    </submittedName>
</protein>
<organism evidence="1">
    <name type="scientific">viral metagenome</name>
    <dbReference type="NCBI Taxonomy" id="1070528"/>
    <lineage>
        <taxon>unclassified sequences</taxon>
        <taxon>metagenomes</taxon>
        <taxon>organismal metagenomes</taxon>
    </lineage>
</organism>
<dbReference type="AlphaFoldDB" id="A0A6C0B1N0"/>
<accession>A0A6C0B1N0</accession>
<evidence type="ECO:0000313" key="1">
    <source>
        <dbReference type="EMBL" id="QHS86117.1"/>
    </source>
</evidence>
<reference evidence="1" key="1">
    <citation type="journal article" date="2020" name="Nature">
        <title>Giant virus diversity and host interactions through global metagenomics.</title>
        <authorList>
            <person name="Schulz F."/>
            <person name="Roux S."/>
            <person name="Paez-Espino D."/>
            <person name="Jungbluth S."/>
            <person name="Walsh D.A."/>
            <person name="Denef V.J."/>
            <person name="McMahon K.D."/>
            <person name="Konstantinidis K.T."/>
            <person name="Eloe-Fadrosh E.A."/>
            <person name="Kyrpides N.C."/>
            <person name="Woyke T."/>
        </authorList>
    </citation>
    <scope>NUCLEOTIDE SEQUENCE</scope>
    <source>
        <strain evidence="1">GVMAG-M-3300009185-7</strain>
    </source>
</reference>